<keyword evidence="5" id="KW-0808">Transferase</keyword>
<keyword evidence="4" id="KW-0597">Phosphoprotein</keyword>
<keyword evidence="16" id="KW-1185">Reference proteome</keyword>
<evidence type="ECO:0000259" key="14">
    <source>
        <dbReference type="PROSITE" id="PS50885"/>
    </source>
</evidence>
<feature type="domain" description="Histidine kinase" evidence="13">
    <location>
        <begin position="310"/>
        <end position="528"/>
    </location>
</feature>
<dbReference type="RefSeq" id="WP_220198570.1">
    <property type="nucleotide sequence ID" value="NZ_BNJF01000005.1"/>
</dbReference>
<evidence type="ECO:0000256" key="7">
    <source>
        <dbReference type="ARBA" id="ARBA00022777"/>
    </source>
</evidence>
<feature type="region of interest" description="Disordered" evidence="11">
    <location>
        <begin position="1"/>
        <end position="23"/>
    </location>
</feature>
<keyword evidence="9" id="KW-0902">Two-component regulatory system</keyword>
<dbReference type="FunFam" id="3.30.565.10:FF:000006">
    <property type="entry name" value="Sensor histidine kinase WalK"/>
    <property type="match status" value="1"/>
</dbReference>
<dbReference type="PANTHER" id="PTHR45436:SF5">
    <property type="entry name" value="SENSOR HISTIDINE KINASE TRCS"/>
    <property type="match status" value="1"/>
</dbReference>
<dbReference type="InterPro" id="IPR004358">
    <property type="entry name" value="Sig_transdc_His_kin-like_C"/>
</dbReference>
<dbReference type="GO" id="GO:0005886">
    <property type="term" value="C:plasma membrane"/>
    <property type="evidence" value="ECO:0007669"/>
    <property type="project" value="TreeGrafter"/>
</dbReference>
<evidence type="ECO:0000256" key="2">
    <source>
        <dbReference type="ARBA" id="ARBA00004370"/>
    </source>
</evidence>
<dbReference type="PROSITE" id="PS50109">
    <property type="entry name" value="HIS_KIN"/>
    <property type="match status" value="1"/>
</dbReference>
<dbReference type="Pfam" id="PF00512">
    <property type="entry name" value="HisKA"/>
    <property type="match status" value="1"/>
</dbReference>
<proteinExistence type="predicted"/>
<feature type="compositionally biased region" description="Polar residues" evidence="11">
    <location>
        <begin position="1"/>
        <end position="15"/>
    </location>
</feature>
<evidence type="ECO:0000313" key="15">
    <source>
        <dbReference type="EMBL" id="GHO49451.1"/>
    </source>
</evidence>
<dbReference type="Gene3D" id="6.10.340.10">
    <property type="match status" value="1"/>
</dbReference>
<dbReference type="EC" id="2.7.13.3" evidence="3"/>
<reference evidence="15" key="1">
    <citation type="submission" date="2020-10" db="EMBL/GenBank/DDBJ databases">
        <title>Taxonomic study of unclassified bacteria belonging to the class Ktedonobacteria.</title>
        <authorList>
            <person name="Yabe S."/>
            <person name="Wang C.M."/>
            <person name="Zheng Y."/>
            <person name="Sakai Y."/>
            <person name="Cavaletti L."/>
            <person name="Monciardini P."/>
            <person name="Donadio S."/>
        </authorList>
    </citation>
    <scope>NUCLEOTIDE SEQUENCE</scope>
    <source>
        <strain evidence="15">SOSP1-1</strain>
    </source>
</reference>
<evidence type="ECO:0000259" key="13">
    <source>
        <dbReference type="PROSITE" id="PS50109"/>
    </source>
</evidence>
<dbReference type="GO" id="GO:0000155">
    <property type="term" value="F:phosphorelay sensor kinase activity"/>
    <property type="evidence" value="ECO:0007669"/>
    <property type="project" value="InterPro"/>
</dbReference>
<evidence type="ECO:0000256" key="4">
    <source>
        <dbReference type="ARBA" id="ARBA00022553"/>
    </source>
</evidence>
<evidence type="ECO:0000256" key="1">
    <source>
        <dbReference type="ARBA" id="ARBA00000085"/>
    </source>
</evidence>
<organism evidence="15 16">
    <name type="scientific">Ktedonospora formicarum</name>
    <dbReference type="NCBI Taxonomy" id="2778364"/>
    <lineage>
        <taxon>Bacteria</taxon>
        <taxon>Bacillati</taxon>
        <taxon>Chloroflexota</taxon>
        <taxon>Ktedonobacteria</taxon>
        <taxon>Ktedonobacterales</taxon>
        <taxon>Ktedonobacteraceae</taxon>
        <taxon>Ktedonospora</taxon>
    </lineage>
</organism>
<evidence type="ECO:0000256" key="9">
    <source>
        <dbReference type="ARBA" id="ARBA00023012"/>
    </source>
</evidence>
<dbReference type="FunFam" id="1.10.287.130:FF:000001">
    <property type="entry name" value="Two-component sensor histidine kinase"/>
    <property type="match status" value="1"/>
</dbReference>
<gene>
    <name evidence="15" type="ORF">KSX_76140</name>
</gene>
<feature type="domain" description="HAMP" evidence="14">
    <location>
        <begin position="253"/>
        <end position="302"/>
    </location>
</feature>
<dbReference type="SMART" id="SM00388">
    <property type="entry name" value="HisKA"/>
    <property type="match status" value="1"/>
</dbReference>
<evidence type="ECO:0000256" key="11">
    <source>
        <dbReference type="SAM" id="MobiDB-lite"/>
    </source>
</evidence>
<dbReference type="SUPFAM" id="SSF47384">
    <property type="entry name" value="Homodimeric domain of signal transducing histidine kinase"/>
    <property type="match status" value="1"/>
</dbReference>
<comment type="caution">
    <text evidence="15">The sequence shown here is derived from an EMBL/GenBank/DDBJ whole genome shotgun (WGS) entry which is preliminary data.</text>
</comment>
<keyword evidence="7" id="KW-0418">Kinase</keyword>
<dbReference type="CDD" id="cd06225">
    <property type="entry name" value="HAMP"/>
    <property type="match status" value="1"/>
</dbReference>
<accession>A0A8J3MWY6</accession>
<dbReference type="SMART" id="SM00387">
    <property type="entry name" value="HATPase_c"/>
    <property type="match status" value="1"/>
</dbReference>
<comment type="catalytic activity">
    <reaction evidence="1">
        <text>ATP + protein L-histidine = ADP + protein N-phospho-L-histidine.</text>
        <dbReference type="EC" id="2.7.13.3"/>
    </reaction>
</comment>
<dbReference type="InterPro" id="IPR036890">
    <property type="entry name" value="HATPase_C_sf"/>
</dbReference>
<dbReference type="InterPro" id="IPR050428">
    <property type="entry name" value="TCS_sensor_his_kinase"/>
</dbReference>
<dbReference type="EMBL" id="BNJF01000005">
    <property type="protein sequence ID" value="GHO49451.1"/>
    <property type="molecule type" value="Genomic_DNA"/>
</dbReference>
<feature type="transmembrane region" description="Helical" evidence="12">
    <location>
        <begin position="225"/>
        <end position="248"/>
    </location>
</feature>
<sequence>MLFTPSEASATSSKNPESERPRGIWPLGIRAQVSLWTSLVFVFLLVLFGTVFYMQLRATLDQNIDNTLYVRAQHISNGMTYKNQMAQMPQAHASVPANVTPPAVTPQSNPYQQWRARRNNSEFKTAERDIMQHHPDLAVDLDGPVRIFGSNGREIYSTPTFQVLNLPATIEQSTREGKPWIGTVSAHDGREVRLYSLPLKQNGKVYSVIQVGTSLSTLEETLNNVVYELMLVGPAVLLLGAFGSYLLACKAFKPIERLTSAARTITIGDLSQRVPVPRARDEVRRLALTFNEMIASLEAIFARQRRFTSDAAHELRTPVAAIRSMAEVALSERGELAGQDMMRTLRNITSESERLGALISDLLALARADEGQGHFEREPVRLDMLAQGVAATMEPLAQERDVQLQVDASEVVTTNGDEARLIQVVLNLVENALIYNQRGGSVMIEVRSEDERAILRVRDTGIGIAPEHLAHIFERFYRTDKARSRAAGGNGLGLSIVDWIVKMHQGKLDVQSEPEQGSTFSVSFPLAPATSQETRISTSIGASVG</sequence>
<keyword evidence="8 12" id="KW-1133">Transmembrane helix</keyword>
<name>A0A8J3MWY6_9CHLR</name>
<dbReference type="Gene3D" id="3.30.565.10">
    <property type="entry name" value="Histidine kinase-like ATPase, C-terminal domain"/>
    <property type="match status" value="1"/>
</dbReference>
<evidence type="ECO:0000256" key="12">
    <source>
        <dbReference type="SAM" id="Phobius"/>
    </source>
</evidence>
<dbReference type="Proteomes" id="UP000612362">
    <property type="component" value="Unassembled WGS sequence"/>
</dbReference>
<dbReference type="InterPro" id="IPR003661">
    <property type="entry name" value="HisK_dim/P_dom"/>
</dbReference>
<comment type="subcellular location">
    <subcellularLocation>
        <location evidence="2">Membrane</location>
    </subcellularLocation>
</comment>
<evidence type="ECO:0000256" key="6">
    <source>
        <dbReference type="ARBA" id="ARBA00022692"/>
    </source>
</evidence>
<dbReference type="PRINTS" id="PR00344">
    <property type="entry name" value="BCTRLSENSOR"/>
</dbReference>
<dbReference type="SUPFAM" id="SSF158472">
    <property type="entry name" value="HAMP domain-like"/>
    <property type="match status" value="1"/>
</dbReference>
<evidence type="ECO:0000256" key="5">
    <source>
        <dbReference type="ARBA" id="ARBA00022679"/>
    </source>
</evidence>
<protein>
    <recommendedName>
        <fullName evidence="3">histidine kinase</fullName>
        <ecNumber evidence="3">2.7.13.3</ecNumber>
    </recommendedName>
</protein>
<dbReference type="PROSITE" id="PS50885">
    <property type="entry name" value="HAMP"/>
    <property type="match status" value="1"/>
</dbReference>
<dbReference type="CDD" id="cd00082">
    <property type="entry name" value="HisKA"/>
    <property type="match status" value="1"/>
</dbReference>
<dbReference type="InterPro" id="IPR003594">
    <property type="entry name" value="HATPase_dom"/>
</dbReference>
<keyword evidence="10 12" id="KW-0472">Membrane</keyword>
<dbReference type="PANTHER" id="PTHR45436">
    <property type="entry name" value="SENSOR HISTIDINE KINASE YKOH"/>
    <property type="match status" value="1"/>
</dbReference>
<dbReference type="Pfam" id="PF00672">
    <property type="entry name" value="HAMP"/>
    <property type="match status" value="1"/>
</dbReference>
<dbReference type="CDD" id="cd00075">
    <property type="entry name" value="HATPase"/>
    <property type="match status" value="1"/>
</dbReference>
<dbReference type="InterPro" id="IPR003660">
    <property type="entry name" value="HAMP_dom"/>
</dbReference>
<dbReference type="InterPro" id="IPR005467">
    <property type="entry name" value="His_kinase_dom"/>
</dbReference>
<dbReference type="Pfam" id="PF02518">
    <property type="entry name" value="HATPase_c"/>
    <property type="match status" value="1"/>
</dbReference>
<evidence type="ECO:0000256" key="10">
    <source>
        <dbReference type="ARBA" id="ARBA00023136"/>
    </source>
</evidence>
<dbReference type="Gene3D" id="1.10.287.130">
    <property type="match status" value="1"/>
</dbReference>
<dbReference type="InterPro" id="IPR036097">
    <property type="entry name" value="HisK_dim/P_sf"/>
</dbReference>
<evidence type="ECO:0000256" key="8">
    <source>
        <dbReference type="ARBA" id="ARBA00022989"/>
    </source>
</evidence>
<feature type="transmembrane region" description="Helical" evidence="12">
    <location>
        <begin position="35"/>
        <end position="54"/>
    </location>
</feature>
<evidence type="ECO:0000313" key="16">
    <source>
        <dbReference type="Proteomes" id="UP000612362"/>
    </source>
</evidence>
<dbReference type="SUPFAM" id="SSF55874">
    <property type="entry name" value="ATPase domain of HSP90 chaperone/DNA topoisomerase II/histidine kinase"/>
    <property type="match status" value="1"/>
</dbReference>
<dbReference type="AlphaFoldDB" id="A0A8J3MWY6"/>
<evidence type="ECO:0000256" key="3">
    <source>
        <dbReference type="ARBA" id="ARBA00012438"/>
    </source>
</evidence>
<keyword evidence="6 12" id="KW-0812">Transmembrane</keyword>
<dbReference type="SMART" id="SM00304">
    <property type="entry name" value="HAMP"/>
    <property type="match status" value="1"/>
</dbReference>